<name>A0A9W7XZC4_9FUNG</name>
<sequence>MSQHNEADDLVATMTDGYKPGEKKDLNELQQLDANDESLNKWKASLGLNQAEIMFPDDPRTVIVKSLVLDAGGHKIEMDVSSSEKIAELKDRVIVIKEGAEYFFKVAFYVQREVVSGLKFLQQVKRLGLPVDKTEGMCGSYGPKNELQEKVFPLATAPSGMMARGTYTVRSKFVDDDNNCHLEWNWTMKIKDDWK</sequence>
<dbReference type="GO" id="GO:0007266">
    <property type="term" value="P:Rho protein signal transduction"/>
    <property type="evidence" value="ECO:0007669"/>
    <property type="project" value="InterPro"/>
</dbReference>
<accession>A0A9W7XZC4</accession>
<protein>
    <recommendedName>
        <fullName evidence="5">Rho GDP-dissociation inhibitor</fullName>
    </recommendedName>
</protein>
<evidence type="ECO:0000256" key="5">
    <source>
        <dbReference type="ARBA" id="ARBA00071407"/>
    </source>
</evidence>
<evidence type="ECO:0000313" key="8">
    <source>
        <dbReference type="Proteomes" id="UP001149813"/>
    </source>
</evidence>
<comment type="caution">
    <text evidence="7">The sequence shown here is derived from an EMBL/GenBank/DDBJ whole genome shotgun (WGS) entry which is preliminary data.</text>
</comment>
<dbReference type="PANTHER" id="PTHR10980:SF3">
    <property type="entry name" value="LD16419P"/>
    <property type="match status" value="1"/>
</dbReference>
<reference evidence="7" key="1">
    <citation type="submission" date="2022-07" db="EMBL/GenBank/DDBJ databases">
        <title>Phylogenomic reconstructions and comparative analyses of Kickxellomycotina fungi.</title>
        <authorList>
            <person name="Reynolds N.K."/>
            <person name="Stajich J.E."/>
            <person name="Barry K."/>
            <person name="Grigoriev I.V."/>
            <person name="Crous P."/>
            <person name="Smith M.E."/>
        </authorList>
    </citation>
    <scope>NUCLEOTIDE SEQUENCE</scope>
    <source>
        <strain evidence="7">NBRC 32514</strain>
    </source>
</reference>
<evidence type="ECO:0000256" key="2">
    <source>
        <dbReference type="ARBA" id="ARBA00009758"/>
    </source>
</evidence>
<dbReference type="SUPFAM" id="SSF81296">
    <property type="entry name" value="E set domains"/>
    <property type="match status" value="1"/>
</dbReference>
<dbReference type="FunFam" id="2.70.50.30:FF:000001">
    <property type="entry name" value="Rho GDP-dissociation inhibitor 1"/>
    <property type="match status" value="1"/>
</dbReference>
<comment type="similarity">
    <text evidence="2">Belongs to the Rho GDI family.</text>
</comment>
<keyword evidence="3" id="KW-0963">Cytoplasm</keyword>
<dbReference type="GO" id="GO:0016020">
    <property type="term" value="C:membrane"/>
    <property type="evidence" value="ECO:0007669"/>
    <property type="project" value="TreeGrafter"/>
</dbReference>
<dbReference type="PANTHER" id="PTHR10980">
    <property type="entry name" value="RHO GDP-DISSOCIATION INHIBITOR"/>
    <property type="match status" value="1"/>
</dbReference>
<dbReference type="PRINTS" id="PR00492">
    <property type="entry name" value="RHOGDI"/>
</dbReference>
<dbReference type="Gene3D" id="2.70.50.30">
    <property type="entry name" value="Coagulation Factor XIII, subunit A, domain 1"/>
    <property type="match status" value="1"/>
</dbReference>
<dbReference type="InterPro" id="IPR000406">
    <property type="entry name" value="Rho_GDI"/>
</dbReference>
<dbReference type="GO" id="GO:0005094">
    <property type="term" value="F:Rho GDP-dissociation inhibitor activity"/>
    <property type="evidence" value="ECO:0007669"/>
    <property type="project" value="InterPro"/>
</dbReference>
<evidence type="ECO:0000256" key="4">
    <source>
        <dbReference type="ARBA" id="ARBA00054143"/>
    </source>
</evidence>
<dbReference type="InterPro" id="IPR024792">
    <property type="entry name" value="RhoGDI_dom_sf"/>
</dbReference>
<organism evidence="7 8">
    <name type="scientific">Coemansia erecta</name>
    <dbReference type="NCBI Taxonomy" id="147472"/>
    <lineage>
        <taxon>Eukaryota</taxon>
        <taxon>Fungi</taxon>
        <taxon>Fungi incertae sedis</taxon>
        <taxon>Zoopagomycota</taxon>
        <taxon>Kickxellomycotina</taxon>
        <taxon>Kickxellomycetes</taxon>
        <taxon>Kickxellales</taxon>
        <taxon>Kickxellaceae</taxon>
        <taxon>Coemansia</taxon>
    </lineage>
</organism>
<dbReference type="EMBL" id="JANBOJ010000049">
    <property type="protein sequence ID" value="KAJ1723884.1"/>
    <property type="molecule type" value="Genomic_DNA"/>
</dbReference>
<dbReference type="AlphaFoldDB" id="A0A9W7XZC4"/>
<evidence type="ECO:0000256" key="6">
    <source>
        <dbReference type="SAM" id="MobiDB-lite"/>
    </source>
</evidence>
<dbReference type="Pfam" id="PF02115">
    <property type="entry name" value="Rho_GDI"/>
    <property type="match status" value="1"/>
</dbReference>
<dbReference type="Proteomes" id="UP001149813">
    <property type="component" value="Unassembled WGS sequence"/>
</dbReference>
<proteinExistence type="inferred from homology"/>
<evidence type="ECO:0000256" key="1">
    <source>
        <dbReference type="ARBA" id="ARBA00004496"/>
    </source>
</evidence>
<keyword evidence="8" id="KW-1185">Reference proteome</keyword>
<dbReference type="OrthoDB" id="1683373at2759"/>
<dbReference type="GO" id="GO:0005829">
    <property type="term" value="C:cytosol"/>
    <property type="evidence" value="ECO:0007669"/>
    <property type="project" value="TreeGrafter"/>
</dbReference>
<feature type="region of interest" description="Disordered" evidence="6">
    <location>
        <begin position="1"/>
        <end position="23"/>
    </location>
</feature>
<comment type="function">
    <text evidence="4">Regulates the GDP/GTP exchange reaction of the Rho proteins by inhibiting the dissociation of GDP from them, and the subsequent binding of GTP to them.</text>
</comment>
<evidence type="ECO:0000256" key="3">
    <source>
        <dbReference type="ARBA" id="ARBA00022490"/>
    </source>
</evidence>
<evidence type="ECO:0000313" key="7">
    <source>
        <dbReference type="EMBL" id="KAJ1723884.1"/>
    </source>
</evidence>
<comment type="subcellular location">
    <subcellularLocation>
        <location evidence="1">Cytoplasm</location>
    </subcellularLocation>
</comment>
<dbReference type="InterPro" id="IPR014756">
    <property type="entry name" value="Ig_E-set"/>
</dbReference>
<gene>
    <name evidence="7" type="primary">RDI1</name>
    <name evidence="7" type="ORF">LPJ53_001793</name>
</gene>